<sequence>MKDNATSGIDITLYSSSILPITLISKPRGLHRQKIETWDLRNNKWEQFRLRLKKNIENWMKSIDPIASKNQDSLDKAVESWTKCVKTIWKVNKPWWSDSLSRLRKRVQKSKNRFRKQRTPRNLSQVNTEIYLHNSRH</sequence>
<name>X6MXX1_RETFI</name>
<protein>
    <submittedName>
        <fullName evidence="1">Uncharacterized protein</fullName>
    </submittedName>
</protein>
<dbReference type="AlphaFoldDB" id="X6MXX1"/>
<proteinExistence type="predicted"/>
<dbReference type="OrthoDB" id="411871at2759"/>
<reference evidence="1 2" key="1">
    <citation type="journal article" date="2013" name="Curr. Biol.">
        <title>The Genome of the Foraminiferan Reticulomyxa filosa.</title>
        <authorList>
            <person name="Glockner G."/>
            <person name="Hulsmann N."/>
            <person name="Schleicher M."/>
            <person name="Noegel A.A."/>
            <person name="Eichinger L."/>
            <person name="Gallinger C."/>
            <person name="Pawlowski J."/>
            <person name="Sierra R."/>
            <person name="Euteneuer U."/>
            <person name="Pillet L."/>
            <person name="Moustafa A."/>
            <person name="Platzer M."/>
            <person name="Groth M."/>
            <person name="Szafranski K."/>
            <person name="Schliwa M."/>
        </authorList>
    </citation>
    <scope>NUCLEOTIDE SEQUENCE [LARGE SCALE GENOMIC DNA]</scope>
</reference>
<gene>
    <name evidence="1" type="ORF">RFI_19395</name>
</gene>
<evidence type="ECO:0000313" key="2">
    <source>
        <dbReference type="Proteomes" id="UP000023152"/>
    </source>
</evidence>
<evidence type="ECO:0000313" key="1">
    <source>
        <dbReference type="EMBL" id="ETO17910.1"/>
    </source>
</evidence>
<comment type="caution">
    <text evidence="1">The sequence shown here is derived from an EMBL/GenBank/DDBJ whole genome shotgun (WGS) entry which is preliminary data.</text>
</comment>
<organism evidence="1 2">
    <name type="scientific">Reticulomyxa filosa</name>
    <dbReference type="NCBI Taxonomy" id="46433"/>
    <lineage>
        <taxon>Eukaryota</taxon>
        <taxon>Sar</taxon>
        <taxon>Rhizaria</taxon>
        <taxon>Retaria</taxon>
        <taxon>Foraminifera</taxon>
        <taxon>Monothalamids</taxon>
        <taxon>Reticulomyxidae</taxon>
        <taxon>Reticulomyxa</taxon>
    </lineage>
</organism>
<dbReference type="EMBL" id="ASPP01015780">
    <property type="protein sequence ID" value="ETO17910.1"/>
    <property type="molecule type" value="Genomic_DNA"/>
</dbReference>
<accession>X6MXX1</accession>
<keyword evidence="2" id="KW-1185">Reference proteome</keyword>
<dbReference type="Proteomes" id="UP000023152">
    <property type="component" value="Unassembled WGS sequence"/>
</dbReference>